<feature type="compositionally biased region" description="Low complexity" evidence="1">
    <location>
        <begin position="10"/>
        <end position="19"/>
    </location>
</feature>
<name>A0AAJ4XGE1_9BASI</name>
<protein>
    <submittedName>
        <fullName evidence="2">Uncharacterized protein</fullName>
    </submittedName>
</protein>
<proteinExistence type="predicted"/>
<comment type="caution">
    <text evidence="2">The sequence shown here is derived from an EMBL/GenBank/DDBJ whole genome shotgun (WGS) entry which is preliminary data.</text>
</comment>
<sequence>MSSQASCCHSNSTSEEATPSSPPVDEESKFSNNSMTLPPLHKHVRRNIVHDTLALMLQNDGVQQESDEQYRSDSVRILQESVNAVTSFVITMTLDIRDMQGRVATLENCLSGCFGFIESQLPGMEAILLHISNALSRPTSLQLMLAQSTELLLSKLSNTCNGGPEATFAQQLQSYCTGQTGAAVGHAEL</sequence>
<evidence type="ECO:0000313" key="3">
    <source>
        <dbReference type="Proteomes" id="UP001294444"/>
    </source>
</evidence>
<dbReference type="Proteomes" id="UP001294444">
    <property type="component" value="Unassembled WGS sequence"/>
</dbReference>
<dbReference type="EMBL" id="OAPG01000001">
    <property type="protein sequence ID" value="SNX81612.1"/>
    <property type="molecule type" value="Genomic_DNA"/>
</dbReference>
<evidence type="ECO:0000256" key="1">
    <source>
        <dbReference type="SAM" id="MobiDB-lite"/>
    </source>
</evidence>
<reference evidence="2" key="1">
    <citation type="submission" date="2023-10" db="EMBL/GenBank/DDBJ databases">
        <authorList>
            <person name="Guldener U."/>
        </authorList>
    </citation>
    <scope>NUCLEOTIDE SEQUENCE</scope>
    <source>
        <strain evidence="2">Mp4</strain>
    </source>
</reference>
<dbReference type="AlphaFoldDB" id="A0AAJ4XGE1"/>
<accession>A0AAJ4XGE1</accession>
<keyword evidence="3" id="KW-1185">Reference proteome</keyword>
<organism evidence="2 3">
    <name type="scientific">Melanopsichium pennsylvanicum</name>
    <dbReference type="NCBI Taxonomy" id="63383"/>
    <lineage>
        <taxon>Eukaryota</taxon>
        <taxon>Fungi</taxon>
        <taxon>Dikarya</taxon>
        <taxon>Basidiomycota</taxon>
        <taxon>Ustilaginomycotina</taxon>
        <taxon>Ustilaginomycetes</taxon>
        <taxon>Ustilaginales</taxon>
        <taxon>Ustilaginaceae</taxon>
        <taxon>Melanopsichium</taxon>
    </lineage>
</organism>
<gene>
    <name evidence="2" type="ORF">MEPE_00317</name>
</gene>
<evidence type="ECO:0000313" key="2">
    <source>
        <dbReference type="EMBL" id="SNX81612.1"/>
    </source>
</evidence>
<feature type="region of interest" description="Disordered" evidence="1">
    <location>
        <begin position="1"/>
        <end position="38"/>
    </location>
</feature>